<evidence type="ECO:0000256" key="1">
    <source>
        <dbReference type="ARBA" id="ARBA00004167"/>
    </source>
</evidence>
<keyword evidence="9" id="KW-0961">Cell wall biogenesis/degradation</keyword>
<evidence type="ECO:0000259" key="11">
    <source>
        <dbReference type="Pfam" id="PF00905"/>
    </source>
</evidence>
<dbReference type="EMBL" id="MEXN01000005">
    <property type="protein sequence ID" value="OGD03635.1"/>
    <property type="molecule type" value="Genomic_DNA"/>
</dbReference>
<evidence type="ECO:0000313" key="14">
    <source>
        <dbReference type="Proteomes" id="UP000177080"/>
    </source>
</evidence>
<dbReference type="GO" id="GO:0005886">
    <property type="term" value="C:plasma membrane"/>
    <property type="evidence" value="ECO:0007669"/>
    <property type="project" value="TreeGrafter"/>
</dbReference>
<keyword evidence="7 10" id="KW-1133">Transmembrane helix</keyword>
<keyword evidence="5" id="KW-0133">Cell shape</keyword>
<keyword evidence="6" id="KW-0573">Peptidoglycan synthesis</keyword>
<proteinExistence type="predicted"/>
<feature type="transmembrane region" description="Helical" evidence="10">
    <location>
        <begin position="35"/>
        <end position="58"/>
    </location>
</feature>
<organism evidence="13 14">
    <name type="scientific">Candidatus Amesbacteria bacterium RIFCSPLOWO2_01_FULL_48_25</name>
    <dbReference type="NCBI Taxonomy" id="1797259"/>
    <lineage>
        <taxon>Bacteria</taxon>
        <taxon>Candidatus Amesiibacteriota</taxon>
    </lineage>
</organism>
<dbReference type="STRING" id="1797259.A2989_03070"/>
<dbReference type="Gene3D" id="3.90.1310.10">
    <property type="entry name" value="Penicillin-binding protein 2a (Domain 2)"/>
    <property type="match status" value="1"/>
</dbReference>
<evidence type="ECO:0000256" key="3">
    <source>
        <dbReference type="ARBA" id="ARBA00022475"/>
    </source>
</evidence>
<dbReference type="InterPro" id="IPR050515">
    <property type="entry name" value="Beta-lactam/transpept"/>
</dbReference>
<evidence type="ECO:0000256" key="10">
    <source>
        <dbReference type="SAM" id="Phobius"/>
    </source>
</evidence>
<sequence length="541" mass="58032">MRKFRPGLSFSDFVQRGGKVWKFRAEEQRDYRRGWLVWLGVVVVFGVLGVRLTGLTVFSGGKYRVLADENRISRIRLPAPRGKILDRNGVELLRDEATAHVVGYVGEVSEDEVGLLKEKGAKYTPGSLIGRSGIEAQYEETLRGVDGGRLVEVDNVGEAARELGRREPVAGTDLRLSIDAGLQEIAYKSLNGQKGAAAVSDPRTGEILALVSSPSFDPNEISTKYEVLSAKADLPFFNRAIGGVYAPGSTFKIVTTTAALESGNVEPDFVFEDRGVITVGSFSYTNWLFTKRGGIEGVVGFDRALTRSTDTFFYKVGELTGPEIIVEWAKKMGLGEKTGIDLPGEVAGLVPDPTAGSGQGWYLGNTYHLAIGQEDLLATPLQINVMTNIIASNGKKCKPRLVNTALSSPPPKLGGGSKGEVCSEVKISSETLEIIKKGMVGACSTGGTSFVMFDWNASESFPKIACKTGTAEYVAQNGRIKTHAWLTAFAPADNPVISATVVFEGGGEGSNVAAPAVRKIFAKYFGVEDTYPYGAIRGEGE</sequence>
<dbReference type="Proteomes" id="UP000177080">
    <property type="component" value="Unassembled WGS sequence"/>
</dbReference>
<comment type="subcellular location">
    <subcellularLocation>
        <location evidence="2">Cell membrane</location>
    </subcellularLocation>
    <subcellularLocation>
        <location evidence="1">Membrane</location>
        <topology evidence="1">Single-pass membrane protein</topology>
    </subcellularLocation>
</comment>
<evidence type="ECO:0000256" key="7">
    <source>
        <dbReference type="ARBA" id="ARBA00022989"/>
    </source>
</evidence>
<evidence type="ECO:0000256" key="9">
    <source>
        <dbReference type="ARBA" id="ARBA00023316"/>
    </source>
</evidence>
<feature type="domain" description="Penicillin-binding protein dimerisation" evidence="12">
    <location>
        <begin position="95"/>
        <end position="162"/>
    </location>
</feature>
<keyword evidence="4 10" id="KW-0812">Transmembrane</keyword>
<evidence type="ECO:0000313" key="13">
    <source>
        <dbReference type="EMBL" id="OGD03635.1"/>
    </source>
</evidence>
<name>A0A1F4ZBS1_9BACT</name>
<dbReference type="GO" id="GO:0071555">
    <property type="term" value="P:cell wall organization"/>
    <property type="evidence" value="ECO:0007669"/>
    <property type="project" value="TreeGrafter"/>
</dbReference>
<dbReference type="Pfam" id="PF03717">
    <property type="entry name" value="PBP_dimer"/>
    <property type="match status" value="1"/>
</dbReference>
<dbReference type="PANTHER" id="PTHR30627">
    <property type="entry name" value="PEPTIDOGLYCAN D,D-TRANSPEPTIDASE"/>
    <property type="match status" value="1"/>
</dbReference>
<accession>A0A1F4ZBS1</accession>
<protein>
    <recommendedName>
        <fullName evidence="15">Penicillin-binding protein 2</fullName>
    </recommendedName>
</protein>
<feature type="domain" description="Penicillin-binding protein transpeptidase" evidence="11">
    <location>
        <begin position="195"/>
        <end position="521"/>
    </location>
</feature>
<evidence type="ECO:0000256" key="6">
    <source>
        <dbReference type="ARBA" id="ARBA00022984"/>
    </source>
</evidence>
<evidence type="ECO:0000256" key="4">
    <source>
        <dbReference type="ARBA" id="ARBA00022692"/>
    </source>
</evidence>
<dbReference type="AlphaFoldDB" id="A0A1F4ZBS1"/>
<dbReference type="SUPFAM" id="SSF56519">
    <property type="entry name" value="Penicillin binding protein dimerisation domain"/>
    <property type="match status" value="1"/>
</dbReference>
<dbReference type="InterPro" id="IPR036138">
    <property type="entry name" value="PBP_dimer_sf"/>
</dbReference>
<dbReference type="InterPro" id="IPR012338">
    <property type="entry name" value="Beta-lactam/transpept-like"/>
</dbReference>
<reference evidence="13 14" key="1">
    <citation type="journal article" date="2016" name="Nat. Commun.">
        <title>Thousands of microbial genomes shed light on interconnected biogeochemical processes in an aquifer system.</title>
        <authorList>
            <person name="Anantharaman K."/>
            <person name="Brown C.T."/>
            <person name="Hug L.A."/>
            <person name="Sharon I."/>
            <person name="Castelle C.J."/>
            <person name="Probst A.J."/>
            <person name="Thomas B.C."/>
            <person name="Singh A."/>
            <person name="Wilkins M.J."/>
            <person name="Karaoz U."/>
            <person name="Brodie E.L."/>
            <person name="Williams K.H."/>
            <person name="Hubbard S.S."/>
            <person name="Banfield J.F."/>
        </authorList>
    </citation>
    <scope>NUCLEOTIDE SEQUENCE [LARGE SCALE GENOMIC DNA]</scope>
</reference>
<evidence type="ECO:0000256" key="8">
    <source>
        <dbReference type="ARBA" id="ARBA00023136"/>
    </source>
</evidence>
<dbReference type="Gene3D" id="3.40.710.10">
    <property type="entry name" value="DD-peptidase/beta-lactamase superfamily"/>
    <property type="match status" value="1"/>
</dbReference>
<dbReference type="InterPro" id="IPR005311">
    <property type="entry name" value="PBP_dimer"/>
</dbReference>
<keyword evidence="3" id="KW-1003">Cell membrane</keyword>
<dbReference type="InterPro" id="IPR001460">
    <property type="entry name" value="PCN-bd_Tpept"/>
</dbReference>
<gene>
    <name evidence="13" type="ORF">A2989_03070</name>
</gene>
<dbReference type="Pfam" id="PF00905">
    <property type="entry name" value="Transpeptidase"/>
    <property type="match status" value="1"/>
</dbReference>
<evidence type="ECO:0008006" key="15">
    <source>
        <dbReference type="Google" id="ProtNLM"/>
    </source>
</evidence>
<evidence type="ECO:0000256" key="2">
    <source>
        <dbReference type="ARBA" id="ARBA00004236"/>
    </source>
</evidence>
<keyword evidence="8 10" id="KW-0472">Membrane</keyword>
<dbReference type="PANTHER" id="PTHR30627:SF2">
    <property type="entry name" value="PEPTIDOGLYCAN D,D-TRANSPEPTIDASE MRDA"/>
    <property type="match status" value="1"/>
</dbReference>
<dbReference type="SUPFAM" id="SSF56601">
    <property type="entry name" value="beta-lactamase/transpeptidase-like"/>
    <property type="match status" value="1"/>
</dbReference>
<evidence type="ECO:0000259" key="12">
    <source>
        <dbReference type="Pfam" id="PF03717"/>
    </source>
</evidence>
<dbReference type="GO" id="GO:0008658">
    <property type="term" value="F:penicillin binding"/>
    <property type="evidence" value="ECO:0007669"/>
    <property type="project" value="InterPro"/>
</dbReference>
<evidence type="ECO:0000256" key="5">
    <source>
        <dbReference type="ARBA" id="ARBA00022960"/>
    </source>
</evidence>
<comment type="caution">
    <text evidence="13">The sequence shown here is derived from an EMBL/GenBank/DDBJ whole genome shotgun (WGS) entry which is preliminary data.</text>
</comment>